<sequence length="164" mass="17894">MLKTQGSLPLDTAAQVDAWLDSAPGRIATAVLGFVFIGWIAYGLHSDPRWHWHAGTGKLPGDIVHEFMEEAYTQGKGVDAYKTYFSDKAIDTAPHTIDHEDGAPIPDQVKKVIVEGMDVAVYHTIGATRDQPAQDVVDIFELSGSGWIIRRDRIASVAAQQSAH</sequence>
<proteinExistence type="predicted"/>
<keyword evidence="4" id="KW-1185">Reference proteome</keyword>
<keyword evidence="1" id="KW-1133">Transmembrane helix</keyword>
<dbReference type="EMBL" id="PNXY01000020">
    <property type="protein sequence ID" value="PMS27510.1"/>
    <property type="molecule type" value="Genomic_DNA"/>
</dbReference>
<feature type="transmembrane region" description="Helical" evidence="1">
    <location>
        <begin position="27"/>
        <end position="44"/>
    </location>
</feature>
<dbReference type="RefSeq" id="WP_102634738.1">
    <property type="nucleotide sequence ID" value="NZ_CADIJZ010000022.1"/>
</dbReference>
<evidence type="ECO:0000313" key="3">
    <source>
        <dbReference type="EMBL" id="PMS27510.1"/>
    </source>
</evidence>
<evidence type="ECO:0000313" key="5">
    <source>
        <dbReference type="Proteomes" id="UP000494205"/>
    </source>
</evidence>
<evidence type="ECO:0000256" key="1">
    <source>
        <dbReference type="SAM" id="Phobius"/>
    </source>
</evidence>
<gene>
    <name evidence="3" type="ORF">C0Z16_25025</name>
    <name evidence="2" type="ORF">LMG27174_05153</name>
</gene>
<dbReference type="Proteomes" id="UP000494205">
    <property type="component" value="Unassembled WGS sequence"/>
</dbReference>
<dbReference type="AlphaFoldDB" id="A0A2N7WDK4"/>
<reference evidence="3 4" key="1">
    <citation type="submission" date="2018-01" db="EMBL/GenBank/DDBJ databases">
        <title>Whole genome analyses suggest that Burkholderia sensu lato contains two further novel genera in the rhizoxinica-symbiotica group Mycetohabitans gen. nov., and Trinickia gen. nov.: implications for the evolution of diazotrophy and nodulation in the Burkholderiaceae.</title>
        <authorList>
            <person name="Estrada-de los Santos P."/>
            <person name="Palmer M."/>
            <person name="Chavez-Ramirez B."/>
            <person name="Beukes C."/>
            <person name="Steenkamp E.T."/>
            <person name="Hirsch A.M."/>
            <person name="Manyaka P."/>
            <person name="Maluk M."/>
            <person name="Lafos M."/>
            <person name="Crook M."/>
            <person name="Gross E."/>
            <person name="Simon M.F."/>
            <person name="Bueno dos Reis Junior F."/>
            <person name="Poole P.S."/>
            <person name="Venter S.N."/>
            <person name="James E.K."/>
        </authorList>
    </citation>
    <scope>NUCLEOTIDE SEQUENCE [LARGE SCALE GENOMIC DNA]</scope>
    <source>
        <strain evidence="3 4">WSM 3937</strain>
    </source>
</reference>
<reference evidence="2 5" key="2">
    <citation type="submission" date="2020-04" db="EMBL/GenBank/DDBJ databases">
        <authorList>
            <person name="De Canck E."/>
        </authorList>
    </citation>
    <scope>NUCLEOTIDE SEQUENCE [LARGE SCALE GENOMIC DNA]</scope>
    <source>
        <strain evidence="2 5">LMG 27174</strain>
    </source>
</reference>
<evidence type="ECO:0000313" key="2">
    <source>
        <dbReference type="EMBL" id="CAB3723457.1"/>
    </source>
</evidence>
<accession>A0A2N7WDK4</accession>
<evidence type="ECO:0000313" key="4">
    <source>
        <dbReference type="Proteomes" id="UP000235659"/>
    </source>
</evidence>
<dbReference type="EMBL" id="CADIJZ010000022">
    <property type="protein sequence ID" value="CAB3723457.1"/>
    <property type="molecule type" value="Genomic_DNA"/>
</dbReference>
<name>A0A2N7WDK4_9BURK</name>
<organism evidence="2 5">
    <name type="scientific">Paraburkholderia rhynchosiae</name>
    <dbReference type="NCBI Taxonomy" id="487049"/>
    <lineage>
        <taxon>Bacteria</taxon>
        <taxon>Pseudomonadati</taxon>
        <taxon>Pseudomonadota</taxon>
        <taxon>Betaproteobacteria</taxon>
        <taxon>Burkholderiales</taxon>
        <taxon>Burkholderiaceae</taxon>
        <taxon>Paraburkholderia</taxon>
    </lineage>
</organism>
<dbReference type="Proteomes" id="UP000235659">
    <property type="component" value="Unassembled WGS sequence"/>
</dbReference>
<keyword evidence="1" id="KW-0812">Transmembrane</keyword>
<keyword evidence="1" id="KW-0472">Membrane</keyword>
<protein>
    <submittedName>
        <fullName evidence="2">Uncharacterized protein</fullName>
    </submittedName>
</protein>
<dbReference type="OrthoDB" id="8639745at2"/>